<protein>
    <recommendedName>
        <fullName evidence="4">Basic proline-rich protein-like</fullName>
    </recommendedName>
</protein>
<proteinExistence type="predicted"/>
<reference evidence="2 3" key="1">
    <citation type="submission" date="2023-05" db="EMBL/GenBank/DDBJ databases">
        <title>B98-5 Cell Line De Novo Hybrid Assembly: An Optical Mapping Approach.</title>
        <authorList>
            <person name="Kananen K."/>
            <person name="Auerbach J.A."/>
            <person name="Kautto E."/>
            <person name="Blachly J.S."/>
        </authorList>
    </citation>
    <scope>NUCLEOTIDE SEQUENCE [LARGE SCALE GENOMIC DNA]</scope>
    <source>
        <strain evidence="2">B95-8</strain>
        <tissue evidence="2">Cell line</tissue>
    </source>
</reference>
<feature type="region of interest" description="Disordered" evidence="1">
    <location>
        <begin position="371"/>
        <end position="406"/>
    </location>
</feature>
<gene>
    <name evidence="2" type="ORF">P7K49_035939</name>
</gene>
<evidence type="ECO:0008006" key="4">
    <source>
        <dbReference type="Google" id="ProtNLM"/>
    </source>
</evidence>
<feature type="compositionally biased region" description="Basic residues" evidence="1">
    <location>
        <begin position="1"/>
        <end position="10"/>
    </location>
</feature>
<feature type="compositionally biased region" description="Basic and acidic residues" evidence="1">
    <location>
        <begin position="373"/>
        <end position="388"/>
    </location>
</feature>
<feature type="compositionally biased region" description="Low complexity" evidence="1">
    <location>
        <begin position="159"/>
        <end position="175"/>
    </location>
</feature>
<evidence type="ECO:0000256" key="1">
    <source>
        <dbReference type="SAM" id="MobiDB-lite"/>
    </source>
</evidence>
<organism evidence="2 3">
    <name type="scientific">Saguinus oedipus</name>
    <name type="common">Cotton-top tamarin</name>
    <name type="synonym">Oedipomidas oedipus</name>
    <dbReference type="NCBI Taxonomy" id="9490"/>
    <lineage>
        <taxon>Eukaryota</taxon>
        <taxon>Metazoa</taxon>
        <taxon>Chordata</taxon>
        <taxon>Craniata</taxon>
        <taxon>Vertebrata</taxon>
        <taxon>Euteleostomi</taxon>
        <taxon>Mammalia</taxon>
        <taxon>Eutheria</taxon>
        <taxon>Euarchontoglires</taxon>
        <taxon>Primates</taxon>
        <taxon>Haplorrhini</taxon>
        <taxon>Platyrrhini</taxon>
        <taxon>Cebidae</taxon>
        <taxon>Callitrichinae</taxon>
        <taxon>Saguinus</taxon>
    </lineage>
</organism>
<feature type="region of interest" description="Disordered" evidence="1">
    <location>
        <begin position="317"/>
        <end position="341"/>
    </location>
</feature>
<feature type="region of interest" description="Disordered" evidence="1">
    <location>
        <begin position="1"/>
        <end position="25"/>
    </location>
</feature>
<feature type="compositionally biased region" description="Pro residues" evidence="1">
    <location>
        <begin position="58"/>
        <end position="70"/>
    </location>
</feature>
<feature type="region of interest" description="Disordered" evidence="1">
    <location>
        <begin position="104"/>
        <end position="135"/>
    </location>
</feature>
<comment type="caution">
    <text evidence="2">The sequence shown here is derived from an EMBL/GenBank/DDBJ whole genome shotgun (WGS) entry which is preliminary data.</text>
</comment>
<sequence>MGPARSRRPRASPPQRAQDLAQEPFQVPRPLGACQGLWIAPTPSRPYSASLWPRPPPLWTPAPTTSPPPNTRVASAPPHPTALPEPLTLYLRLELVPGRRDAPLQDTAGGREPLRHAGCSSCPTRPPARPTHGAAYGRCHTVGILVLHPQPTPAPPPRASRSPRGSARPPGVPARQSPLPPFPSHVCPALFIPPPPRFLLCPPSLRTSGSQIPPLPRFPPGQALRGSHVVAPKPRRKGEAHPREATSGRLQGQGGATQPLGSFGRSRGTQAEKHSGCFLGPCFLPQSHRGIFLRVSHALCPPPSAGVTVPEDFLRGDQTSERHSPPVAPEARPWGEDSSFTESHRAPRTAAAPGTLRVAPALLVPGPAGLWEGARRGGPEGEFPERRVGRGVSGTETVTGFPESESATWDVTSDRFGDLDLPCHRQ</sequence>
<feature type="compositionally biased region" description="Basic and acidic residues" evidence="1">
    <location>
        <begin position="237"/>
        <end position="246"/>
    </location>
</feature>
<evidence type="ECO:0000313" key="3">
    <source>
        <dbReference type="Proteomes" id="UP001266305"/>
    </source>
</evidence>
<feature type="region of interest" description="Disordered" evidence="1">
    <location>
        <begin position="216"/>
        <end position="271"/>
    </location>
</feature>
<feature type="region of interest" description="Disordered" evidence="1">
    <location>
        <begin position="58"/>
        <end position="81"/>
    </location>
</feature>
<accession>A0ABQ9TPD5</accession>
<dbReference type="EMBL" id="JASSZA010000020">
    <property type="protein sequence ID" value="KAK2086514.1"/>
    <property type="molecule type" value="Genomic_DNA"/>
</dbReference>
<feature type="region of interest" description="Disordered" evidence="1">
    <location>
        <begin position="147"/>
        <end position="179"/>
    </location>
</feature>
<keyword evidence="3" id="KW-1185">Reference proteome</keyword>
<name>A0ABQ9TPD5_SAGOE</name>
<dbReference type="Proteomes" id="UP001266305">
    <property type="component" value="Unassembled WGS sequence"/>
</dbReference>
<evidence type="ECO:0000313" key="2">
    <source>
        <dbReference type="EMBL" id="KAK2086514.1"/>
    </source>
</evidence>